<protein>
    <submittedName>
        <fullName evidence="2">Uncharacterized protein</fullName>
    </submittedName>
</protein>
<name>A0A0G1PIV1_9BACT</name>
<keyword evidence="1" id="KW-0472">Membrane</keyword>
<dbReference type="EMBL" id="LCMI01000009">
    <property type="protein sequence ID" value="KKU32607.1"/>
    <property type="molecule type" value="Genomic_DNA"/>
</dbReference>
<proteinExistence type="predicted"/>
<dbReference type="AlphaFoldDB" id="A0A0G1PIV1"/>
<dbReference type="Proteomes" id="UP000034794">
    <property type="component" value="Unassembled WGS sequence"/>
</dbReference>
<feature type="transmembrane region" description="Helical" evidence="1">
    <location>
        <begin position="32"/>
        <end position="53"/>
    </location>
</feature>
<accession>A0A0G1PIV1</accession>
<gene>
    <name evidence="2" type="ORF">UX47_C0009G0044</name>
</gene>
<keyword evidence="1" id="KW-0812">Transmembrane</keyword>
<sequence length="171" mass="19004">MPAKSDSKSRNDFQRSDVNHKVGLVSRFSKRYWRLVLISFVSMIFVLGIYGVVKYGPGIKWWGVKMSTEPSSIQYRRDALGNVMVSWETSKLSIGMVIWGNSAEYLSSPVMSANDTEPQKSHMAVISAGPMSTVYFKIFSEGKLYGLGEKPFRAEMVTGELALPPSPIAVP</sequence>
<organism evidence="2 3">
    <name type="scientific">Candidatus Collierbacteria bacterium GW2011_GWA2_46_26</name>
    <dbReference type="NCBI Taxonomy" id="1618381"/>
    <lineage>
        <taxon>Bacteria</taxon>
        <taxon>Candidatus Collieribacteriota</taxon>
    </lineage>
</organism>
<evidence type="ECO:0000313" key="2">
    <source>
        <dbReference type="EMBL" id="KKU32607.1"/>
    </source>
</evidence>
<evidence type="ECO:0000313" key="3">
    <source>
        <dbReference type="Proteomes" id="UP000034794"/>
    </source>
</evidence>
<reference evidence="2 3" key="1">
    <citation type="journal article" date="2015" name="Nature">
        <title>rRNA introns, odd ribosomes, and small enigmatic genomes across a large radiation of phyla.</title>
        <authorList>
            <person name="Brown C.T."/>
            <person name="Hug L.A."/>
            <person name="Thomas B.C."/>
            <person name="Sharon I."/>
            <person name="Castelle C.J."/>
            <person name="Singh A."/>
            <person name="Wilkins M.J."/>
            <person name="Williams K.H."/>
            <person name="Banfield J.F."/>
        </authorList>
    </citation>
    <scope>NUCLEOTIDE SEQUENCE [LARGE SCALE GENOMIC DNA]</scope>
</reference>
<comment type="caution">
    <text evidence="2">The sequence shown here is derived from an EMBL/GenBank/DDBJ whole genome shotgun (WGS) entry which is preliminary data.</text>
</comment>
<keyword evidence="1" id="KW-1133">Transmembrane helix</keyword>
<evidence type="ECO:0000256" key="1">
    <source>
        <dbReference type="SAM" id="Phobius"/>
    </source>
</evidence>